<dbReference type="Proteomes" id="UP000677305">
    <property type="component" value="Chromosome"/>
</dbReference>
<protein>
    <submittedName>
        <fullName evidence="4">Gfo/Idh/MocA family oxidoreductase</fullName>
    </submittedName>
</protein>
<dbReference type="InterPro" id="IPR050463">
    <property type="entry name" value="Gfo/Idh/MocA_oxidrdct_glycsds"/>
</dbReference>
<proteinExistence type="predicted"/>
<dbReference type="Pfam" id="PF01408">
    <property type="entry name" value="GFO_IDH_MocA"/>
    <property type="match status" value="1"/>
</dbReference>
<evidence type="ECO:0000256" key="1">
    <source>
        <dbReference type="ARBA" id="ARBA00023002"/>
    </source>
</evidence>
<dbReference type="EMBL" id="CP058561">
    <property type="protein sequence ID" value="QUH27774.1"/>
    <property type="molecule type" value="Genomic_DNA"/>
</dbReference>
<dbReference type="Pfam" id="PF22725">
    <property type="entry name" value="GFO_IDH_MocA_C3"/>
    <property type="match status" value="1"/>
</dbReference>
<dbReference type="GO" id="GO:0016491">
    <property type="term" value="F:oxidoreductase activity"/>
    <property type="evidence" value="ECO:0007669"/>
    <property type="project" value="UniProtKB-KW"/>
</dbReference>
<evidence type="ECO:0000259" key="3">
    <source>
        <dbReference type="Pfam" id="PF22725"/>
    </source>
</evidence>
<evidence type="ECO:0000313" key="5">
    <source>
        <dbReference type="Proteomes" id="UP000677305"/>
    </source>
</evidence>
<gene>
    <name evidence="4" type="ORF">HYG85_02120</name>
</gene>
<dbReference type="SUPFAM" id="SSF55347">
    <property type="entry name" value="Glyceraldehyde-3-phosphate dehydrogenase-like, C-terminal domain"/>
    <property type="match status" value="1"/>
</dbReference>
<dbReference type="PANTHER" id="PTHR43818">
    <property type="entry name" value="BCDNA.GH03377"/>
    <property type="match status" value="1"/>
</dbReference>
<dbReference type="RefSeq" id="WP_212692089.1">
    <property type="nucleotide sequence ID" value="NZ_CP058561.1"/>
</dbReference>
<dbReference type="PANTHER" id="PTHR43818:SF11">
    <property type="entry name" value="BCDNA.GH03377"/>
    <property type="match status" value="1"/>
</dbReference>
<dbReference type="SUPFAM" id="SSF51735">
    <property type="entry name" value="NAD(P)-binding Rossmann-fold domains"/>
    <property type="match status" value="1"/>
</dbReference>
<sequence>MNINYNLVGLGFIGKIHLMAMNNFNLLDLPIESPIIKNQIVTRNPVDRLSVAKSLGFERTVDSESICFGNDDIQLLDICSPNIYHKDLILKALEAGANIYCEKPLSMNDSETKEILNRYSNSKSKIQLCYTLRYIPAFAKARAAIENNAIGEITSFRIEYYHSSYLNTDKPYAWRLDKEISGGGALYDLGSHAFDILQFLVEPVKEVMCFTDTFVKTRKDSEGNEKTVTVDDWALTHVHTSSNIKGTVEVSRIAVGDDGIRVRIYGTKGSVFVDVYDNPLDVKYYNFLGNKIHLHEDYYNDNSYYKHMIKFYPSPKMSQGFFMDSHIASLASFLYQIENDIVVDKAPSINQCKNIEGILDACQKSVDTKSFEKISI</sequence>
<reference evidence="4 5" key="1">
    <citation type="submission" date="2020-07" db="EMBL/GenBank/DDBJ databases">
        <title>Vallitalea guaymasensis genome.</title>
        <authorList>
            <person name="Postec A."/>
        </authorList>
    </citation>
    <scope>NUCLEOTIDE SEQUENCE [LARGE SCALE GENOMIC DNA]</scope>
    <source>
        <strain evidence="4 5">Ra1766G1</strain>
    </source>
</reference>
<dbReference type="Gene3D" id="3.30.360.10">
    <property type="entry name" value="Dihydrodipicolinate Reductase, domain 2"/>
    <property type="match status" value="1"/>
</dbReference>
<organism evidence="4 5">
    <name type="scientific">Vallitalea guaymasensis</name>
    <dbReference type="NCBI Taxonomy" id="1185412"/>
    <lineage>
        <taxon>Bacteria</taxon>
        <taxon>Bacillati</taxon>
        <taxon>Bacillota</taxon>
        <taxon>Clostridia</taxon>
        <taxon>Lachnospirales</taxon>
        <taxon>Vallitaleaceae</taxon>
        <taxon>Vallitalea</taxon>
    </lineage>
</organism>
<dbReference type="InterPro" id="IPR000683">
    <property type="entry name" value="Gfo/Idh/MocA-like_OxRdtase_N"/>
</dbReference>
<evidence type="ECO:0000313" key="4">
    <source>
        <dbReference type="EMBL" id="QUH27774.1"/>
    </source>
</evidence>
<dbReference type="InterPro" id="IPR036291">
    <property type="entry name" value="NAD(P)-bd_dom_sf"/>
</dbReference>
<keyword evidence="1" id="KW-0560">Oxidoreductase</keyword>
<dbReference type="InterPro" id="IPR055170">
    <property type="entry name" value="GFO_IDH_MocA-like_dom"/>
</dbReference>
<dbReference type="GO" id="GO:0000166">
    <property type="term" value="F:nucleotide binding"/>
    <property type="evidence" value="ECO:0007669"/>
    <property type="project" value="InterPro"/>
</dbReference>
<evidence type="ECO:0000259" key="2">
    <source>
        <dbReference type="Pfam" id="PF01408"/>
    </source>
</evidence>
<name>A0A8J8SAN7_9FIRM</name>
<feature type="domain" description="GFO/IDH/MocA-like oxidoreductase" evidence="3">
    <location>
        <begin position="138"/>
        <end position="271"/>
    </location>
</feature>
<dbReference type="KEGG" id="vgu:HYG85_02120"/>
<keyword evidence="5" id="KW-1185">Reference proteome</keyword>
<dbReference type="AlphaFoldDB" id="A0A8J8SAN7"/>
<accession>A0A8J8SAN7</accession>
<feature type="domain" description="Gfo/Idh/MocA-like oxidoreductase N-terminal" evidence="2">
    <location>
        <begin position="3"/>
        <end position="123"/>
    </location>
</feature>
<dbReference type="Gene3D" id="3.40.50.720">
    <property type="entry name" value="NAD(P)-binding Rossmann-like Domain"/>
    <property type="match status" value="1"/>
</dbReference>